<keyword evidence="3" id="KW-1185">Reference proteome</keyword>
<evidence type="ECO:0000256" key="1">
    <source>
        <dbReference type="SAM" id="Phobius"/>
    </source>
</evidence>
<protein>
    <recommendedName>
        <fullName evidence="4">Holin</fullName>
    </recommendedName>
</protein>
<name>A0ABV8TTB6_9ACTN</name>
<keyword evidence="1" id="KW-0472">Membrane</keyword>
<proteinExistence type="predicted"/>
<evidence type="ECO:0000313" key="3">
    <source>
        <dbReference type="Proteomes" id="UP001595823"/>
    </source>
</evidence>
<keyword evidence="1" id="KW-1133">Transmembrane helix</keyword>
<gene>
    <name evidence="2" type="ORF">ACFPET_01405</name>
</gene>
<accession>A0ABV8TTB6</accession>
<evidence type="ECO:0008006" key="4">
    <source>
        <dbReference type="Google" id="ProtNLM"/>
    </source>
</evidence>
<comment type="caution">
    <text evidence="2">The sequence shown here is derived from an EMBL/GenBank/DDBJ whole genome shotgun (WGS) entry which is preliminary data.</text>
</comment>
<keyword evidence="1" id="KW-0812">Transmembrane</keyword>
<dbReference type="RefSeq" id="WP_380617589.1">
    <property type="nucleotide sequence ID" value="NZ_JBHSDK010000002.1"/>
</dbReference>
<organism evidence="2 3">
    <name type="scientific">Salininema proteolyticum</name>
    <dbReference type="NCBI Taxonomy" id="1607685"/>
    <lineage>
        <taxon>Bacteria</taxon>
        <taxon>Bacillati</taxon>
        <taxon>Actinomycetota</taxon>
        <taxon>Actinomycetes</taxon>
        <taxon>Glycomycetales</taxon>
        <taxon>Glycomycetaceae</taxon>
        <taxon>Salininema</taxon>
    </lineage>
</organism>
<evidence type="ECO:0000313" key="2">
    <source>
        <dbReference type="EMBL" id="MFC4333850.1"/>
    </source>
</evidence>
<dbReference type="EMBL" id="JBHSDK010000002">
    <property type="protein sequence ID" value="MFC4333850.1"/>
    <property type="molecule type" value="Genomic_DNA"/>
</dbReference>
<sequence>MTDTQRTAVYAVATAVLAALGTFGYINADEQAAYAEATAQSLTALATLMAAVKTLRQRTEVGNRE</sequence>
<feature type="transmembrane region" description="Helical" evidence="1">
    <location>
        <begin position="7"/>
        <end position="26"/>
    </location>
</feature>
<dbReference type="Proteomes" id="UP001595823">
    <property type="component" value="Unassembled WGS sequence"/>
</dbReference>
<reference evidence="3" key="1">
    <citation type="journal article" date="2019" name="Int. J. Syst. Evol. Microbiol.">
        <title>The Global Catalogue of Microorganisms (GCM) 10K type strain sequencing project: providing services to taxonomists for standard genome sequencing and annotation.</title>
        <authorList>
            <consortium name="The Broad Institute Genomics Platform"/>
            <consortium name="The Broad Institute Genome Sequencing Center for Infectious Disease"/>
            <person name="Wu L."/>
            <person name="Ma J."/>
        </authorList>
    </citation>
    <scope>NUCLEOTIDE SEQUENCE [LARGE SCALE GENOMIC DNA]</scope>
    <source>
        <strain evidence="3">IBRC-M 10908</strain>
    </source>
</reference>